<dbReference type="GO" id="GO:0005829">
    <property type="term" value="C:cytosol"/>
    <property type="evidence" value="ECO:0007669"/>
    <property type="project" value="TreeGrafter"/>
</dbReference>
<dbReference type="InterPro" id="IPR005517">
    <property type="entry name" value="Transl_elong_EFG/EF2_IV"/>
</dbReference>
<dbReference type="InterPro" id="IPR041095">
    <property type="entry name" value="EFG_II"/>
</dbReference>
<evidence type="ECO:0000256" key="1">
    <source>
        <dbReference type="ARBA" id="ARBA00004123"/>
    </source>
</evidence>
<dbReference type="Pfam" id="PF03144">
    <property type="entry name" value="GTP_EFTU_D2"/>
    <property type="match status" value="1"/>
</dbReference>
<dbReference type="SMART" id="SM00838">
    <property type="entry name" value="EFG_C"/>
    <property type="match status" value="1"/>
</dbReference>
<dbReference type="InterPro" id="IPR000795">
    <property type="entry name" value="T_Tr_GTP-bd_dom"/>
</dbReference>
<keyword evidence="11" id="KW-1185">Reference proteome</keyword>
<dbReference type="Proteomes" id="UP000472269">
    <property type="component" value="Unplaced"/>
</dbReference>
<dbReference type="Gene3D" id="3.30.70.870">
    <property type="entry name" value="Elongation Factor G (Translational Gtpase), domain 3"/>
    <property type="match status" value="1"/>
</dbReference>
<keyword evidence="7" id="KW-0539">Nucleus</keyword>
<dbReference type="AlphaFoldDB" id="A0A663MVG1"/>
<dbReference type="InterPro" id="IPR020568">
    <property type="entry name" value="Ribosomal_Su5_D2-typ_SF"/>
</dbReference>
<dbReference type="SMART" id="SM00889">
    <property type="entry name" value="EFG_IV"/>
    <property type="match status" value="1"/>
</dbReference>
<dbReference type="InterPro" id="IPR004161">
    <property type="entry name" value="EFTu-like_2"/>
</dbReference>
<dbReference type="Gene3D" id="3.40.50.300">
    <property type="entry name" value="P-loop containing nucleotide triphosphate hydrolases"/>
    <property type="match status" value="1"/>
</dbReference>
<dbReference type="FunFam" id="2.40.30.10:FF:000029">
    <property type="entry name" value="116 kDa U5 small nuclear ribonucleoprotein component"/>
    <property type="match status" value="1"/>
</dbReference>
<dbReference type="InterPro" id="IPR009000">
    <property type="entry name" value="Transl_B-barrel_sf"/>
</dbReference>
<keyword evidence="5" id="KW-0342">GTP-binding</keyword>
<dbReference type="FunFam" id="3.30.70.240:FF:000004">
    <property type="entry name" value="116 kDa U5 small nuclear ribonucleoprotein"/>
    <property type="match status" value="1"/>
</dbReference>
<reference evidence="10" key="1">
    <citation type="submission" date="2025-08" db="UniProtKB">
        <authorList>
            <consortium name="Ensembl"/>
        </authorList>
    </citation>
    <scope>IDENTIFICATION</scope>
</reference>
<evidence type="ECO:0000256" key="3">
    <source>
        <dbReference type="ARBA" id="ARBA00022664"/>
    </source>
</evidence>
<comment type="function">
    <text evidence="8">Catalyzes the GTP-dependent ribosomal translocation step during translation elongation. During this step, the ribosome changes from the pre-translocational (PRE) to the post-translocational (POST) state as the newly formed A-site-bound peptidyl-tRNA and P-site-bound deacylated tRNA move to the P and E sites, respectively. Catalyzes the coordinated movement of the two tRNA molecules, the mRNA and conformational changes in the ribosome.</text>
</comment>
<dbReference type="InterPro" id="IPR035647">
    <property type="entry name" value="EFG_III/V"/>
</dbReference>
<evidence type="ECO:0000256" key="2">
    <source>
        <dbReference type="ARBA" id="ARBA00017891"/>
    </source>
</evidence>
<dbReference type="Gene3D" id="3.90.1430.10">
    <property type="entry name" value="Yeast translation eEF2 (G' domain)"/>
    <property type="match status" value="1"/>
</dbReference>
<evidence type="ECO:0000259" key="9">
    <source>
        <dbReference type="PROSITE" id="PS51722"/>
    </source>
</evidence>
<dbReference type="Pfam" id="PF00679">
    <property type="entry name" value="EFG_C"/>
    <property type="match status" value="1"/>
</dbReference>
<comment type="subcellular location">
    <subcellularLocation>
        <location evidence="1">Nucleus</location>
    </subcellularLocation>
</comment>
<dbReference type="GO" id="GO:0003924">
    <property type="term" value="F:GTPase activity"/>
    <property type="evidence" value="ECO:0007669"/>
    <property type="project" value="InterPro"/>
</dbReference>
<keyword evidence="3" id="KW-0507">mRNA processing</keyword>
<name>A0A663MVG1_ATHCN</name>
<dbReference type="CDD" id="cd04167">
    <property type="entry name" value="Snu114p"/>
    <property type="match status" value="1"/>
</dbReference>
<dbReference type="FunFam" id="3.30.230.10:FF:000009">
    <property type="entry name" value="116 kDa U5 small nuclear ribonucleoprotein component"/>
    <property type="match status" value="1"/>
</dbReference>
<organism evidence="10 11">
    <name type="scientific">Athene cunicularia</name>
    <name type="common">Burrowing owl</name>
    <name type="synonym">Speotyto cunicularia</name>
    <dbReference type="NCBI Taxonomy" id="194338"/>
    <lineage>
        <taxon>Eukaryota</taxon>
        <taxon>Metazoa</taxon>
        <taxon>Chordata</taxon>
        <taxon>Craniata</taxon>
        <taxon>Vertebrata</taxon>
        <taxon>Euteleostomi</taxon>
        <taxon>Archelosauria</taxon>
        <taxon>Archosauria</taxon>
        <taxon>Dinosauria</taxon>
        <taxon>Saurischia</taxon>
        <taxon>Theropoda</taxon>
        <taxon>Coelurosauria</taxon>
        <taxon>Aves</taxon>
        <taxon>Neognathae</taxon>
        <taxon>Neoaves</taxon>
        <taxon>Telluraves</taxon>
        <taxon>Strigiformes</taxon>
        <taxon>Strigidae</taxon>
        <taxon>Athene</taxon>
    </lineage>
</organism>
<dbReference type="GO" id="GO:0071007">
    <property type="term" value="C:U2-type catalytic step 2 spliceosome"/>
    <property type="evidence" value="ECO:0007669"/>
    <property type="project" value="TreeGrafter"/>
</dbReference>
<feature type="domain" description="Tr-type G" evidence="9">
    <location>
        <begin position="56"/>
        <end position="326"/>
    </location>
</feature>
<dbReference type="InterPro" id="IPR000640">
    <property type="entry name" value="EFG_V-like"/>
</dbReference>
<evidence type="ECO:0000256" key="4">
    <source>
        <dbReference type="ARBA" id="ARBA00022741"/>
    </source>
</evidence>
<dbReference type="PANTHER" id="PTHR42908">
    <property type="entry name" value="TRANSLATION ELONGATION FACTOR-RELATED"/>
    <property type="match status" value="1"/>
</dbReference>
<dbReference type="GO" id="GO:0005525">
    <property type="term" value="F:GTP binding"/>
    <property type="evidence" value="ECO:0007669"/>
    <property type="project" value="UniProtKB-KW"/>
</dbReference>
<dbReference type="Gene3D" id="2.40.30.10">
    <property type="entry name" value="Translation factors"/>
    <property type="match status" value="1"/>
</dbReference>
<dbReference type="InterPro" id="IPR035655">
    <property type="entry name" value="U5-116kDa_C"/>
</dbReference>
<dbReference type="InterPro" id="IPR014721">
    <property type="entry name" value="Ribsml_uS5_D2-typ_fold_subgr"/>
</dbReference>
<gene>
    <name evidence="10" type="primary">EFTUD2</name>
</gene>
<sequence>SLPSSVNESLERIQGAPWIDSVGETAPTFLRHSRSLQESFVFCSCSFLADLMDNSELIRNVTLCGHLHHGKTHPEIRKRYDQDVSELLEYSRGVGIKSTPVTIVLPDTKGKSFLFNIIDTPAPFCVVSFSDEVTAGLRISDGVVLFIDAAEGVMLNTERLIKHAVQERLAVTVCINKIDRLILELKLPPTDAYYKLRHIVDEVNGLISMYSTDENLVLSPLLGNVCFSSSQYSICFTLGSFAKIYADTYGDINYQEFAKRLWGDIYFNPKTRKFTKKAPTSSSQRSFVEFILEPLYKILAQVCGGSFSFPQLQVGAAKELPLLFLVCSNISQGIIVSRLYFERGLFPFPGKGPLMCHTTKMYSTDDGVQFHAFGRVLSGTIHAGQPVKVLGENYTLEDEEDSQICTVGRLWISVARYHIEVNRVPAGNWVLIEGVDQPIVKTATVTEPRGNEEAQIFRPLKFNTTSVIKIAVEPVNPSELPKMLDGLRKVNKSYPSLTTKVEESGEHVILGTGELYLDCVMHDLRKMYSEIDIKVADPVVTFCETVVETSSLKCFAETPNKKNKITMIAEPLEKGLAEDIENEVVQITWNRKKLGEFFQTKYDWDLLAARSIWAFGPDATGPNILVDDTLPSEVDKSLLGSVKDSIVQGFQWGTREGPLCDELIRNVKFKILDAVIAQEPLHRGGGQIIPTARRVVYSAFLMATPRLMEPYYFVEVQAPADCVSAVYTVLARRRGHVTQDAPIPGSPLYTIKAFIPAIDSFGFETDLRTHTQGQAFSLSVFHHWQIVPGDPLDKSIVIRPLEPQPAPHLAREFMIKTRRRKGLSEDVSISKFFDDPMLLELAKQDVVLNYPM</sequence>
<reference evidence="10" key="2">
    <citation type="submission" date="2025-09" db="UniProtKB">
        <authorList>
            <consortium name="Ensembl"/>
        </authorList>
    </citation>
    <scope>IDENTIFICATION</scope>
</reference>
<dbReference type="GO" id="GO:0000398">
    <property type="term" value="P:mRNA splicing, via spliceosome"/>
    <property type="evidence" value="ECO:0007669"/>
    <property type="project" value="TreeGrafter"/>
</dbReference>
<dbReference type="SUPFAM" id="SSF54211">
    <property type="entry name" value="Ribosomal protein S5 domain 2-like"/>
    <property type="match status" value="1"/>
</dbReference>
<dbReference type="Pfam" id="PF03764">
    <property type="entry name" value="EFG_IV"/>
    <property type="match status" value="1"/>
</dbReference>
<dbReference type="InterPro" id="IPR044121">
    <property type="entry name" value="Snu114_GTP-bd"/>
</dbReference>
<evidence type="ECO:0000256" key="7">
    <source>
        <dbReference type="ARBA" id="ARBA00023242"/>
    </source>
</evidence>
<protein>
    <recommendedName>
        <fullName evidence="2">Elongation factor 2</fullName>
    </recommendedName>
</protein>
<evidence type="ECO:0000313" key="11">
    <source>
        <dbReference type="Proteomes" id="UP000472269"/>
    </source>
</evidence>
<dbReference type="SUPFAM" id="SSF54980">
    <property type="entry name" value="EF-G C-terminal domain-like"/>
    <property type="match status" value="2"/>
</dbReference>
<dbReference type="CDD" id="cd16264">
    <property type="entry name" value="snRNP_III"/>
    <property type="match status" value="1"/>
</dbReference>
<evidence type="ECO:0000256" key="5">
    <source>
        <dbReference type="ARBA" id="ARBA00023134"/>
    </source>
</evidence>
<evidence type="ECO:0000313" key="10">
    <source>
        <dbReference type="Ensembl" id="ENSACUP00000016550.1"/>
    </source>
</evidence>
<dbReference type="Pfam" id="PF00009">
    <property type="entry name" value="GTP_EFTU"/>
    <property type="match status" value="1"/>
</dbReference>
<dbReference type="CDD" id="cd04090">
    <property type="entry name" value="EF2_II_snRNP"/>
    <property type="match status" value="1"/>
</dbReference>
<dbReference type="Gene3D" id="3.30.70.240">
    <property type="match status" value="1"/>
</dbReference>
<accession>A0A663MVG1</accession>
<dbReference type="Ensembl" id="ENSACUT00000017653.1">
    <property type="protein sequence ID" value="ENSACUP00000016550.1"/>
    <property type="gene ID" value="ENSACUG00000010838.1"/>
</dbReference>
<dbReference type="GO" id="GO:0030623">
    <property type="term" value="F:U5 snRNA binding"/>
    <property type="evidence" value="ECO:0007669"/>
    <property type="project" value="TreeGrafter"/>
</dbReference>
<keyword evidence="4" id="KW-0547">Nucleotide-binding</keyword>
<dbReference type="FunFam" id="3.90.1430.10:FF:000003">
    <property type="entry name" value="Elongation factor 2"/>
    <property type="match status" value="1"/>
</dbReference>
<dbReference type="SUPFAM" id="SSF50447">
    <property type="entry name" value="Translation proteins"/>
    <property type="match status" value="1"/>
</dbReference>
<dbReference type="CDD" id="cd01683">
    <property type="entry name" value="EF2_IV_snRNP"/>
    <property type="match status" value="1"/>
</dbReference>
<dbReference type="PROSITE" id="PS51722">
    <property type="entry name" value="G_TR_2"/>
    <property type="match status" value="1"/>
</dbReference>
<dbReference type="PANTHER" id="PTHR42908:SF6">
    <property type="entry name" value="116 KDA U5 SMALL NUCLEAR RIBONUCLEOPROTEIN COMPONENT"/>
    <property type="match status" value="1"/>
</dbReference>
<dbReference type="InterPro" id="IPR027417">
    <property type="entry name" value="P-loop_NTPase"/>
</dbReference>
<dbReference type="Gene3D" id="3.30.230.10">
    <property type="match status" value="1"/>
</dbReference>
<dbReference type="Pfam" id="PF14492">
    <property type="entry name" value="EFG_III"/>
    <property type="match status" value="1"/>
</dbReference>
<dbReference type="SUPFAM" id="SSF52540">
    <property type="entry name" value="P-loop containing nucleoside triphosphate hydrolases"/>
    <property type="match status" value="1"/>
</dbReference>
<proteinExistence type="predicted"/>
<evidence type="ECO:0000256" key="6">
    <source>
        <dbReference type="ARBA" id="ARBA00023187"/>
    </source>
</evidence>
<dbReference type="FunFam" id="3.30.70.870:FF:000002">
    <property type="entry name" value="Translation elongation factor 2"/>
    <property type="match status" value="1"/>
</dbReference>
<dbReference type="GO" id="GO:0046540">
    <property type="term" value="C:U4/U6 x U5 tri-snRNP complex"/>
    <property type="evidence" value="ECO:0007669"/>
    <property type="project" value="TreeGrafter"/>
</dbReference>
<dbReference type="FunFam" id="3.40.50.300:FF:000646">
    <property type="entry name" value="U5 small nuclear ribonucleoprotein component"/>
    <property type="match status" value="1"/>
</dbReference>
<keyword evidence="6" id="KW-0508">mRNA splicing</keyword>
<dbReference type="CDD" id="cd04098">
    <property type="entry name" value="eEF2_C_snRNP"/>
    <property type="match status" value="1"/>
</dbReference>
<evidence type="ECO:0000256" key="8">
    <source>
        <dbReference type="ARBA" id="ARBA00024731"/>
    </source>
</evidence>